<dbReference type="AlphaFoldDB" id="A0A0G1DHI4"/>
<gene>
    <name evidence="6" type="primary">nusB</name>
    <name evidence="8" type="ORF">UV74_C0013G0174</name>
</gene>
<dbReference type="HAMAP" id="MF_00073">
    <property type="entry name" value="NusB"/>
    <property type="match status" value="1"/>
</dbReference>
<protein>
    <recommendedName>
        <fullName evidence="6">Transcription antitermination protein NusB</fullName>
    </recommendedName>
    <alternativeName>
        <fullName evidence="6">Antitermination factor NusB</fullName>
    </alternativeName>
</protein>
<evidence type="ECO:0000256" key="4">
    <source>
        <dbReference type="ARBA" id="ARBA00023015"/>
    </source>
</evidence>
<dbReference type="PANTHER" id="PTHR11078:SF3">
    <property type="entry name" value="ANTITERMINATION NUSB DOMAIN-CONTAINING PROTEIN"/>
    <property type="match status" value="1"/>
</dbReference>
<dbReference type="GO" id="GO:0003723">
    <property type="term" value="F:RNA binding"/>
    <property type="evidence" value="ECO:0007669"/>
    <property type="project" value="UniProtKB-UniRule"/>
</dbReference>
<evidence type="ECO:0000256" key="5">
    <source>
        <dbReference type="ARBA" id="ARBA00023163"/>
    </source>
</evidence>
<dbReference type="GO" id="GO:0006353">
    <property type="term" value="P:DNA-templated transcription termination"/>
    <property type="evidence" value="ECO:0007669"/>
    <property type="project" value="UniProtKB-UniRule"/>
</dbReference>
<dbReference type="STRING" id="1618578.UV74_C0013G0174"/>
<evidence type="ECO:0000256" key="1">
    <source>
        <dbReference type="ARBA" id="ARBA00005952"/>
    </source>
</evidence>
<evidence type="ECO:0000313" key="8">
    <source>
        <dbReference type="EMBL" id="KKS97052.1"/>
    </source>
</evidence>
<dbReference type="InterPro" id="IPR035926">
    <property type="entry name" value="NusB-like_sf"/>
</dbReference>
<dbReference type="InterPro" id="IPR006027">
    <property type="entry name" value="NusB_RsmB_TIM44"/>
</dbReference>
<accession>A0A0G1DHI4</accession>
<dbReference type="Gene3D" id="1.10.940.10">
    <property type="entry name" value="NusB-like"/>
    <property type="match status" value="1"/>
</dbReference>
<reference evidence="8 9" key="1">
    <citation type="journal article" date="2015" name="Nature">
        <title>rRNA introns, odd ribosomes, and small enigmatic genomes across a large radiation of phyla.</title>
        <authorList>
            <person name="Brown C.T."/>
            <person name="Hug L.A."/>
            <person name="Thomas B.C."/>
            <person name="Sharon I."/>
            <person name="Castelle C.J."/>
            <person name="Singh A."/>
            <person name="Wilkins M.J."/>
            <person name="Williams K.H."/>
            <person name="Banfield J.F."/>
        </authorList>
    </citation>
    <scope>NUCLEOTIDE SEQUENCE [LARGE SCALE GENOMIC DNA]</scope>
</reference>
<keyword evidence="3 6" id="KW-0694">RNA-binding</keyword>
<dbReference type="PATRIC" id="fig|1618578.3.peg.520"/>
<sequence length="119" mass="13218">MKSAKDPRHKRRQLAVKDLFAYSFNKNQDSSKGAKNIINQIKAIDELISESAPAWPIDKLNKIDLAILRLATYEIKFTDTPPKVAIDEAVEIAKEYGGESSPSFVNGVLGKILSSKKDE</sequence>
<dbReference type="EMBL" id="LCFQ01000013">
    <property type="protein sequence ID" value="KKS97052.1"/>
    <property type="molecule type" value="Genomic_DNA"/>
</dbReference>
<evidence type="ECO:0000313" key="9">
    <source>
        <dbReference type="Proteomes" id="UP000034090"/>
    </source>
</evidence>
<name>A0A0G1DHI4_9BACT</name>
<dbReference type="NCBIfam" id="TIGR01951">
    <property type="entry name" value="nusB"/>
    <property type="match status" value="1"/>
</dbReference>
<evidence type="ECO:0000256" key="2">
    <source>
        <dbReference type="ARBA" id="ARBA00022814"/>
    </source>
</evidence>
<feature type="domain" description="NusB/RsmB/TIM44" evidence="7">
    <location>
        <begin position="35"/>
        <end position="113"/>
    </location>
</feature>
<keyword evidence="2 6" id="KW-0889">Transcription antitermination</keyword>
<dbReference type="GO" id="GO:0031564">
    <property type="term" value="P:transcription antitermination"/>
    <property type="evidence" value="ECO:0007669"/>
    <property type="project" value="UniProtKB-KW"/>
</dbReference>
<keyword evidence="5 6" id="KW-0804">Transcription</keyword>
<comment type="caution">
    <text evidence="8">The sequence shown here is derived from an EMBL/GenBank/DDBJ whole genome shotgun (WGS) entry which is preliminary data.</text>
</comment>
<comment type="function">
    <text evidence="6">Involved in transcription antitermination. Required for transcription of ribosomal RNA (rRNA) genes. Binds specifically to the boxA antiterminator sequence of the ribosomal RNA (rrn) operons.</text>
</comment>
<dbReference type="InterPro" id="IPR011605">
    <property type="entry name" value="NusB_fam"/>
</dbReference>
<dbReference type="Proteomes" id="UP000034090">
    <property type="component" value="Unassembled WGS sequence"/>
</dbReference>
<keyword evidence="4 6" id="KW-0805">Transcription regulation</keyword>
<evidence type="ECO:0000256" key="6">
    <source>
        <dbReference type="HAMAP-Rule" id="MF_00073"/>
    </source>
</evidence>
<proteinExistence type="inferred from homology"/>
<dbReference type="PANTHER" id="PTHR11078">
    <property type="entry name" value="N UTILIZATION SUBSTANCE PROTEIN B-RELATED"/>
    <property type="match status" value="1"/>
</dbReference>
<dbReference type="GO" id="GO:0005829">
    <property type="term" value="C:cytosol"/>
    <property type="evidence" value="ECO:0007669"/>
    <property type="project" value="TreeGrafter"/>
</dbReference>
<dbReference type="SUPFAM" id="SSF48013">
    <property type="entry name" value="NusB-like"/>
    <property type="match status" value="1"/>
</dbReference>
<comment type="similarity">
    <text evidence="1 6">Belongs to the NusB family.</text>
</comment>
<organism evidence="8 9">
    <name type="scientific">Candidatus Woesebacteria bacterium GW2011_GWB1_43_14</name>
    <dbReference type="NCBI Taxonomy" id="1618578"/>
    <lineage>
        <taxon>Bacteria</taxon>
        <taxon>Candidatus Woeseibacteriota</taxon>
    </lineage>
</organism>
<dbReference type="Pfam" id="PF01029">
    <property type="entry name" value="NusB"/>
    <property type="match status" value="1"/>
</dbReference>
<evidence type="ECO:0000256" key="3">
    <source>
        <dbReference type="ARBA" id="ARBA00022884"/>
    </source>
</evidence>
<evidence type="ECO:0000259" key="7">
    <source>
        <dbReference type="Pfam" id="PF01029"/>
    </source>
</evidence>